<proteinExistence type="predicted"/>
<organism evidence="2 3">
    <name type="scientific">Edaphobacillus lindanitolerans</name>
    <dbReference type="NCBI Taxonomy" id="550447"/>
    <lineage>
        <taxon>Bacteria</taxon>
        <taxon>Bacillati</taxon>
        <taxon>Bacillota</taxon>
        <taxon>Bacilli</taxon>
        <taxon>Bacillales</taxon>
        <taxon>Bacillaceae</taxon>
        <taxon>Edaphobacillus</taxon>
    </lineage>
</organism>
<dbReference type="OrthoDB" id="569879at2"/>
<dbReference type="RefSeq" id="WP_076756374.1">
    <property type="nucleotide sequence ID" value="NZ_FTPL01000001.1"/>
</dbReference>
<dbReference type="PROSITE" id="PS50965">
    <property type="entry name" value="NERD"/>
    <property type="match status" value="1"/>
</dbReference>
<sequence length="330" mass="37129">MAKRPYPLFLYATGRLLALMDPADPMRTRILTEQTTTSFGHQGEVRADRYTSRAPFPEGTIILHDLHLTIPGNETVQIDTLILTTTIAYVMEVKNIYGCLELEENPARLKRTGSDGKIHYFSSPLIQLDLAIDTLSYWLFMHDIPLPVKGAVILASKNVDVRFPEGTPIHLVTEIPFLLKKELNGDASVTDQTLRWAAEAMRRQEERFHPYPLAPYFHVATEKLSDAPLCNQCAGRMLCGAANRKGICLSCGNRQWIPFVEKLVDYFLIRSSTLTIEQAQGYLGVSKSKAQGLLRFPLFTKHGKSVATWYQLNYSAVILDDEGKLIIPAF</sequence>
<reference evidence="3" key="1">
    <citation type="submission" date="2017-01" db="EMBL/GenBank/DDBJ databases">
        <authorList>
            <person name="Varghese N."/>
            <person name="Submissions S."/>
        </authorList>
    </citation>
    <scope>NUCLEOTIDE SEQUENCE [LARGE SCALE GENOMIC DNA]</scope>
    <source>
        <strain evidence="3">MNA4</strain>
    </source>
</reference>
<dbReference type="Pfam" id="PF08378">
    <property type="entry name" value="NERD"/>
    <property type="match status" value="1"/>
</dbReference>
<name>A0A1U7PHB8_9BACI</name>
<dbReference type="AlphaFoldDB" id="A0A1U7PHB8"/>
<gene>
    <name evidence="2" type="ORF">SAMN05428946_0040</name>
</gene>
<evidence type="ECO:0000313" key="3">
    <source>
        <dbReference type="Proteomes" id="UP000187550"/>
    </source>
</evidence>
<dbReference type="EMBL" id="FTPL01000001">
    <property type="protein sequence ID" value="SIT66230.1"/>
    <property type="molecule type" value="Genomic_DNA"/>
</dbReference>
<keyword evidence="3" id="KW-1185">Reference proteome</keyword>
<dbReference type="Proteomes" id="UP000187550">
    <property type="component" value="Unassembled WGS sequence"/>
</dbReference>
<evidence type="ECO:0000259" key="1">
    <source>
        <dbReference type="PROSITE" id="PS50965"/>
    </source>
</evidence>
<evidence type="ECO:0000313" key="2">
    <source>
        <dbReference type="EMBL" id="SIT66230.1"/>
    </source>
</evidence>
<protein>
    <submittedName>
        <fullName evidence="2">Nuclease-related domain-containing protein</fullName>
    </submittedName>
</protein>
<accession>A0A1U7PHB8</accession>
<dbReference type="InterPro" id="IPR011528">
    <property type="entry name" value="NERD"/>
</dbReference>
<feature type="domain" description="NERD" evidence="1">
    <location>
        <begin position="39"/>
        <end position="158"/>
    </location>
</feature>